<dbReference type="Proteomes" id="UP000095649">
    <property type="component" value="Unassembled WGS sequence"/>
</dbReference>
<dbReference type="EMBL" id="CYXN01000015">
    <property type="protein sequence ID" value="CUN08584.1"/>
    <property type="molecule type" value="Genomic_DNA"/>
</dbReference>
<keyword evidence="2 4" id="KW-0808">Transferase</keyword>
<dbReference type="InterPro" id="IPR001173">
    <property type="entry name" value="Glyco_trans_2-like"/>
</dbReference>
<evidence type="ECO:0000259" key="3">
    <source>
        <dbReference type="Pfam" id="PF00535"/>
    </source>
</evidence>
<dbReference type="CDD" id="cd00761">
    <property type="entry name" value="Glyco_tranf_GTA_type"/>
    <property type="match status" value="1"/>
</dbReference>
<evidence type="ECO:0000313" key="5">
    <source>
        <dbReference type="Proteomes" id="UP000095649"/>
    </source>
</evidence>
<evidence type="ECO:0000256" key="1">
    <source>
        <dbReference type="ARBA" id="ARBA00022676"/>
    </source>
</evidence>
<gene>
    <name evidence="4" type="primary">hyaD_5</name>
    <name evidence="4" type="ORF">ERS852582_01853</name>
</gene>
<dbReference type="GO" id="GO:0050501">
    <property type="term" value="F:hyaluronan synthase activity"/>
    <property type="evidence" value="ECO:0007669"/>
    <property type="project" value="UniProtKB-EC"/>
</dbReference>
<dbReference type="Pfam" id="PF00535">
    <property type="entry name" value="Glycos_transf_2"/>
    <property type="match status" value="1"/>
</dbReference>
<dbReference type="PANTHER" id="PTHR22916">
    <property type="entry name" value="GLYCOSYLTRANSFERASE"/>
    <property type="match status" value="1"/>
</dbReference>
<dbReference type="InterPro" id="IPR029044">
    <property type="entry name" value="Nucleotide-diphossugar_trans"/>
</dbReference>
<evidence type="ECO:0000256" key="2">
    <source>
        <dbReference type="ARBA" id="ARBA00022679"/>
    </source>
</evidence>
<dbReference type="AlphaFoldDB" id="A0A173U176"/>
<dbReference type="Gene3D" id="3.90.550.10">
    <property type="entry name" value="Spore Coat Polysaccharide Biosynthesis Protein SpsA, Chain A"/>
    <property type="match status" value="1"/>
</dbReference>
<sequence length="347" mass="39792">MTNPLVSIIVPVYNAQNSVARCLESICSQTYQELEIIVLNDGSTDDSLTICNQFCAKDPRVTVVDKENEGLSITRNVGMRLAQGKYLQFVDSDDHLAPDFTQRMVTAAEQHDATLVISPYWMEIPRDIQKEQLREKVKASNPEDIAKKKLRRKKPEVEYREYGFLPAGVYDQKSYALHLMEKPVTFFYNVVWNKLYRRDVLNAHGLEFTNELIHAEDQQFNIRYLEFVERVVSLEEPGYYYVQNPQSICHTQINLSTIMQNRLQMIDYYKALYTKLGLYEEVQTQLHASLLGLAESVSPTIGIQKALSDAAEYWYAFFAGSDEEAELAAERSGRKAAAKKKQKLGTE</sequence>
<proteinExistence type="predicted"/>
<feature type="domain" description="Glycosyltransferase 2-like" evidence="3">
    <location>
        <begin position="7"/>
        <end position="133"/>
    </location>
</feature>
<dbReference type="RefSeq" id="WP_055186286.1">
    <property type="nucleotide sequence ID" value="NZ_CYXN01000015.1"/>
</dbReference>
<dbReference type="SUPFAM" id="SSF53448">
    <property type="entry name" value="Nucleotide-diphospho-sugar transferases"/>
    <property type="match status" value="1"/>
</dbReference>
<dbReference type="OrthoDB" id="1640114at2"/>
<organism evidence="4 5">
    <name type="scientific">Faecalibacterium prausnitzii</name>
    <dbReference type="NCBI Taxonomy" id="853"/>
    <lineage>
        <taxon>Bacteria</taxon>
        <taxon>Bacillati</taxon>
        <taxon>Bacillota</taxon>
        <taxon>Clostridia</taxon>
        <taxon>Eubacteriales</taxon>
        <taxon>Oscillospiraceae</taxon>
        <taxon>Faecalibacterium</taxon>
    </lineage>
</organism>
<keyword evidence="1 4" id="KW-0328">Glycosyltransferase</keyword>
<dbReference type="PANTHER" id="PTHR22916:SF51">
    <property type="entry name" value="GLYCOSYLTRANSFERASE EPSH-RELATED"/>
    <property type="match status" value="1"/>
</dbReference>
<dbReference type="EC" id="2.4.1.212" evidence="4"/>
<protein>
    <submittedName>
        <fullName evidence="4">Hyaluronan synthase</fullName>
        <ecNumber evidence="4">2.4.1.212</ecNumber>
    </submittedName>
</protein>
<name>A0A173U176_9FIRM</name>
<accession>A0A173U176</accession>
<evidence type="ECO:0000313" key="4">
    <source>
        <dbReference type="EMBL" id="CUN08584.1"/>
    </source>
</evidence>
<reference evidence="4 5" key="1">
    <citation type="submission" date="2015-09" db="EMBL/GenBank/DDBJ databases">
        <authorList>
            <consortium name="Pathogen Informatics"/>
        </authorList>
    </citation>
    <scope>NUCLEOTIDE SEQUENCE [LARGE SCALE GENOMIC DNA]</scope>
    <source>
        <strain evidence="4 5">2789STDY5834970</strain>
    </source>
</reference>